<evidence type="ECO:0008006" key="3">
    <source>
        <dbReference type="Google" id="ProtNLM"/>
    </source>
</evidence>
<keyword evidence="2" id="KW-1185">Reference proteome</keyword>
<sequence>MEKDGPLGTLIHHFWRLEYQQRETQHVHCLFWALEKPKEEASPQEVADYLDKYVTTHSLAETFKDVFASEEKTRDKNPNMQIWFSQRPVMAKTTVLGFSEDLLRLPGVPQKQYYLARKRGHSNTDVQYIMAGANDVVNYITVYATKSEKSKGVSLLDMSADDLDNEKCSKPCWIFCVKKETGMLEMMDVLLSHEAVSWIRHWDTSSSTRTKMLKGIGNCVQRAKLKKEAMDQPTSTISLTPIIPKKA</sequence>
<comment type="caution">
    <text evidence="1">The sequence shown here is derived from an EMBL/GenBank/DDBJ whole genome shotgun (WGS) entry which is preliminary data.</text>
</comment>
<dbReference type="EMBL" id="CAJGYM010000051">
    <property type="protein sequence ID" value="CAD6195076.1"/>
    <property type="molecule type" value="Genomic_DNA"/>
</dbReference>
<evidence type="ECO:0000313" key="1">
    <source>
        <dbReference type="EMBL" id="CAD6195076.1"/>
    </source>
</evidence>
<evidence type="ECO:0000313" key="2">
    <source>
        <dbReference type="Proteomes" id="UP000835052"/>
    </source>
</evidence>
<protein>
    <recommendedName>
        <fullName evidence="3">Helitron helicase-like domain-containing protein</fullName>
    </recommendedName>
</protein>
<dbReference type="OrthoDB" id="5877053at2759"/>
<gene>
    <name evidence="1" type="ORF">CAUJ_LOCUS10995</name>
</gene>
<reference evidence="1" key="1">
    <citation type="submission" date="2020-10" db="EMBL/GenBank/DDBJ databases">
        <authorList>
            <person name="Kikuchi T."/>
        </authorList>
    </citation>
    <scope>NUCLEOTIDE SEQUENCE</scope>
    <source>
        <strain evidence="1">NKZ352</strain>
    </source>
</reference>
<dbReference type="Proteomes" id="UP000835052">
    <property type="component" value="Unassembled WGS sequence"/>
</dbReference>
<proteinExistence type="predicted"/>
<dbReference type="AlphaFoldDB" id="A0A8S1HED5"/>
<organism evidence="1 2">
    <name type="scientific">Caenorhabditis auriculariae</name>
    <dbReference type="NCBI Taxonomy" id="2777116"/>
    <lineage>
        <taxon>Eukaryota</taxon>
        <taxon>Metazoa</taxon>
        <taxon>Ecdysozoa</taxon>
        <taxon>Nematoda</taxon>
        <taxon>Chromadorea</taxon>
        <taxon>Rhabditida</taxon>
        <taxon>Rhabditina</taxon>
        <taxon>Rhabditomorpha</taxon>
        <taxon>Rhabditoidea</taxon>
        <taxon>Rhabditidae</taxon>
        <taxon>Peloderinae</taxon>
        <taxon>Caenorhabditis</taxon>
    </lineage>
</organism>
<name>A0A8S1HED5_9PELO</name>
<accession>A0A8S1HED5</accession>